<accession>A0A3M0GBJ5</accession>
<dbReference type="GO" id="GO:0004497">
    <property type="term" value="F:monooxygenase activity"/>
    <property type="evidence" value="ECO:0007669"/>
    <property type="project" value="TreeGrafter"/>
</dbReference>
<sequence>MGVAVIGAGPAGLAVAAELQRAGVPAVVLERSEAIGTSWRNRYDRLRLHTIRWLSGLPGCPIPRSRGRWVARDDVVTYLEDYADIHGIDVRLRTTVTRIDPSASGWILHTAGGDVAARAVVVATGFNDRPVMPDWPGRSGFSGQVLHAGTYRTGAAYAGRDVLVVGAGNSGAEIAVDLVEQGASRVRISVRGAPYVMPRSMLGVPTQLVAILMRHIPTAVADAIAEPVRHAFVPIAELTRRGWRDPGRGLYSRGRAGSIPVLDVGLVGALRAGTVEPVAAVSGFDGPVVLLSDGTSLEPDVVVAATGYTNGLASLVGHLNVLGNDGAPLAGGGGTVPGLPGLYFTGFTNPMSGAMREMGLEAGRIARAVKRDLSRR</sequence>
<dbReference type="SUPFAM" id="SSF51905">
    <property type="entry name" value="FAD/NAD(P)-binding domain"/>
    <property type="match status" value="2"/>
</dbReference>
<dbReference type="InterPro" id="IPR050982">
    <property type="entry name" value="Auxin_biosynth/cation_transpt"/>
</dbReference>
<evidence type="ECO:0000313" key="2">
    <source>
        <dbReference type="EMBL" id="RMB62264.1"/>
    </source>
</evidence>
<dbReference type="PIRSF" id="PIRSF000332">
    <property type="entry name" value="FMO"/>
    <property type="match status" value="1"/>
</dbReference>
<keyword evidence="1" id="KW-0560">Oxidoreductase</keyword>
<name>A0A3M0GBJ5_9ACTN</name>
<evidence type="ECO:0000313" key="3">
    <source>
        <dbReference type="Proteomes" id="UP000275256"/>
    </source>
</evidence>
<reference evidence="2 3" key="1">
    <citation type="submission" date="2018-10" db="EMBL/GenBank/DDBJ databases">
        <title>Tessaracoccus antarcticuss sp. nov., isolated from sediment.</title>
        <authorList>
            <person name="Zhou L.Y."/>
            <person name="Du Z.J."/>
        </authorList>
    </citation>
    <scope>NUCLEOTIDE SEQUENCE [LARGE SCALE GENOMIC DNA]</scope>
    <source>
        <strain evidence="2 3">JDX10</strain>
    </source>
</reference>
<dbReference type="InterPro" id="IPR000960">
    <property type="entry name" value="Flavin_mOase"/>
</dbReference>
<dbReference type="PANTHER" id="PTHR43539:SF78">
    <property type="entry name" value="FLAVIN-CONTAINING MONOOXYGENASE"/>
    <property type="match status" value="1"/>
</dbReference>
<dbReference type="GO" id="GO:0050660">
    <property type="term" value="F:flavin adenine dinucleotide binding"/>
    <property type="evidence" value="ECO:0007669"/>
    <property type="project" value="InterPro"/>
</dbReference>
<dbReference type="Gene3D" id="3.50.50.60">
    <property type="entry name" value="FAD/NAD(P)-binding domain"/>
    <property type="match status" value="1"/>
</dbReference>
<dbReference type="GO" id="GO:0005829">
    <property type="term" value="C:cytosol"/>
    <property type="evidence" value="ECO:0007669"/>
    <property type="project" value="TreeGrafter"/>
</dbReference>
<proteinExistence type="predicted"/>
<dbReference type="InterPro" id="IPR036188">
    <property type="entry name" value="FAD/NAD-bd_sf"/>
</dbReference>
<dbReference type="PRINTS" id="PR00368">
    <property type="entry name" value="FADPNR"/>
</dbReference>
<dbReference type="PANTHER" id="PTHR43539">
    <property type="entry name" value="FLAVIN-BINDING MONOOXYGENASE-LIKE PROTEIN (AFU_ORTHOLOGUE AFUA_4G09220)"/>
    <property type="match status" value="1"/>
</dbReference>
<evidence type="ECO:0000256" key="1">
    <source>
        <dbReference type="ARBA" id="ARBA00023002"/>
    </source>
</evidence>
<protein>
    <submittedName>
        <fullName evidence="2">NAD(P)/FAD-dependent oxidoreductase</fullName>
    </submittedName>
</protein>
<dbReference type="Proteomes" id="UP000275256">
    <property type="component" value="Unassembled WGS sequence"/>
</dbReference>
<dbReference type="Pfam" id="PF13738">
    <property type="entry name" value="Pyr_redox_3"/>
    <property type="match status" value="1"/>
</dbReference>
<comment type="caution">
    <text evidence="2">The sequence shown here is derived from an EMBL/GenBank/DDBJ whole genome shotgun (WGS) entry which is preliminary data.</text>
</comment>
<dbReference type="EMBL" id="REFW01000001">
    <property type="protein sequence ID" value="RMB62264.1"/>
    <property type="molecule type" value="Genomic_DNA"/>
</dbReference>
<dbReference type="OrthoDB" id="5168853at2"/>
<dbReference type="PRINTS" id="PR00469">
    <property type="entry name" value="PNDRDTASEII"/>
</dbReference>
<organism evidence="2 3">
    <name type="scientific">Tessaracoccus antarcticus</name>
    <dbReference type="NCBI Taxonomy" id="2479848"/>
    <lineage>
        <taxon>Bacteria</taxon>
        <taxon>Bacillati</taxon>
        <taxon>Actinomycetota</taxon>
        <taxon>Actinomycetes</taxon>
        <taxon>Propionibacteriales</taxon>
        <taxon>Propionibacteriaceae</taxon>
        <taxon>Tessaracoccus</taxon>
    </lineage>
</organism>
<gene>
    <name evidence="2" type="ORF">EAX62_06820</name>
</gene>
<keyword evidence="3" id="KW-1185">Reference proteome</keyword>
<dbReference type="GO" id="GO:0050661">
    <property type="term" value="F:NADP binding"/>
    <property type="evidence" value="ECO:0007669"/>
    <property type="project" value="InterPro"/>
</dbReference>
<dbReference type="AlphaFoldDB" id="A0A3M0GBJ5"/>